<dbReference type="GO" id="GO:0006281">
    <property type="term" value="P:DNA repair"/>
    <property type="evidence" value="ECO:0007669"/>
    <property type="project" value="InterPro"/>
</dbReference>
<keyword evidence="2" id="KW-1185">Reference proteome</keyword>
<comment type="caution">
    <text evidence="1">The sequence shown here is derived from an EMBL/GenBank/DDBJ whole genome shotgun (WGS) entry which is preliminary data.</text>
</comment>
<reference evidence="1 2" key="1">
    <citation type="submission" date="2011-10" db="EMBL/GenBank/DDBJ databases">
        <title>Genome sequence of Gluconobacter morbifer G707, isolated from Drosophila gut.</title>
        <authorList>
            <person name="Lee W.-J."/>
            <person name="Kim E.-K."/>
        </authorList>
    </citation>
    <scope>NUCLEOTIDE SEQUENCE [LARGE SCALE GENOMIC DNA]</scope>
    <source>
        <strain evidence="1 2">G707</strain>
    </source>
</reference>
<organism evidence="1 2">
    <name type="scientific">Gluconobacter morbifer G707</name>
    <dbReference type="NCBI Taxonomy" id="1088869"/>
    <lineage>
        <taxon>Bacteria</taxon>
        <taxon>Pseudomonadati</taxon>
        <taxon>Pseudomonadota</taxon>
        <taxon>Alphaproteobacteria</taxon>
        <taxon>Acetobacterales</taxon>
        <taxon>Acetobacteraceae</taxon>
        <taxon>Gluconobacter</taxon>
    </lineage>
</organism>
<accession>G6XIC7</accession>
<name>G6XIC7_9PROT</name>
<evidence type="ECO:0000313" key="1">
    <source>
        <dbReference type="EMBL" id="EHH68567.1"/>
    </source>
</evidence>
<dbReference type="Proteomes" id="UP000004949">
    <property type="component" value="Unassembled WGS sequence"/>
</dbReference>
<sequence length="47" mass="5164">MGYGLNLEACAVTGLREDLRYVSPRSGRAVSEAGRENGATVFWCFRP</sequence>
<dbReference type="InterPro" id="IPR003717">
    <property type="entry name" value="RecO"/>
</dbReference>
<dbReference type="Pfam" id="PF02565">
    <property type="entry name" value="RecO_C"/>
    <property type="match status" value="1"/>
</dbReference>
<dbReference type="PATRIC" id="fig|1088869.3.peg.1339"/>
<protein>
    <submittedName>
        <fullName evidence="1">Uncharacterized protein</fullName>
    </submittedName>
</protein>
<proteinExistence type="predicted"/>
<gene>
    <name evidence="1" type="ORF">GMO_13370</name>
</gene>
<dbReference type="GO" id="GO:0006310">
    <property type="term" value="P:DNA recombination"/>
    <property type="evidence" value="ECO:0007669"/>
    <property type="project" value="InterPro"/>
</dbReference>
<dbReference type="STRING" id="1088869.GMO_13370"/>
<dbReference type="AlphaFoldDB" id="G6XIC7"/>
<dbReference type="EMBL" id="AGQV01000002">
    <property type="protein sequence ID" value="EHH68567.1"/>
    <property type="molecule type" value="Genomic_DNA"/>
</dbReference>
<evidence type="ECO:0000313" key="2">
    <source>
        <dbReference type="Proteomes" id="UP000004949"/>
    </source>
</evidence>